<keyword evidence="2" id="KW-0238">DNA-binding</keyword>
<feature type="region of interest" description="Disordered" evidence="5">
    <location>
        <begin position="56"/>
        <end position="93"/>
    </location>
</feature>
<evidence type="ECO:0000259" key="6">
    <source>
        <dbReference type="PROSITE" id="PS50048"/>
    </source>
</evidence>
<dbReference type="InterPro" id="IPR053175">
    <property type="entry name" value="DHMBA_Reg_Transcription_Factor"/>
</dbReference>
<evidence type="ECO:0000313" key="8">
    <source>
        <dbReference type="Proteomes" id="UP001201262"/>
    </source>
</evidence>
<accession>A0AAD4Q1W8</accession>
<dbReference type="Proteomes" id="UP001201262">
    <property type="component" value="Unassembled WGS sequence"/>
</dbReference>
<dbReference type="Gene3D" id="4.10.240.10">
    <property type="entry name" value="Zn(2)-C6 fungal-type DNA-binding domain"/>
    <property type="match status" value="1"/>
</dbReference>
<reference evidence="7" key="1">
    <citation type="submission" date="2021-12" db="EMBL/GenBank/DDBJ databases">
        <title>Convergent genome expansion in fungi linked to evolution of root-endophyte symbiosis.</title>
        <authorList>
            <consortium name="DOE Joint Genome Institute"/>
            <person name="Ke Y.-H."/>
            <person name="Bonito G."/>
            <person name="Liao H.-L."/>
            <person name="Looney B."/>
            <person name="Rojas-Flechas A."/>
            <person name="Nash J."/>
            <person name="Hameed K."/>
            <person name="Schadt C."/>
            <person name="Martin F."/>
            <person name="Crous P.W."/>
            <person name="Miettinen O."/>
            <person name="Magnuson J.K."/>
            <person name="Labbe J."/>
            <person name="Jacobson D."/>
            <person name="Doktycz M.J."/>
            <person name="Veneault-Fourrey C."/>
            <person name="Kuo A."/>
            <person name="Mondo S."/>
            <person name="Calhoun S."/>
            <person name="Riley R."/>
            <person name="Ohm R."/>
            <person name="LaButti K."/>
            <person name="Andreopoulos B."/>
            <person name="Pangilinan J."/>
            <person name="Nolan M."/>
            <person name="Tritt A."/>
            <person name="Clum A."/>
            <person name="Lipzen A."/>
            <person name="Daum C."/>
            <person name="Barry K."/>
            <person name="Grigoriev I.V."/>
            <person name="Vilgalys R."/>
        </authorList>
    </citation>
    <scope>NUCLEOTIDE SEQUENCE</scope>
    <source>
        <strain evidence="7">PMI_201</strain>
    </source>
</reference>
<dbReference type="PROSITE" id="PS00463">
    <property type="entry name" value="ZN2_CY6_FUNGAL_1"/>
    <property type="match status" value="1"/>
</dbReference>
<dbReference type="SMART" id="SM00066">
    <property type="entry name" value="GAL4"/>
    <property type="match status" value="1"/>
</dbReference>
<name>A0AAD4Q1W8_9EURO</name>
<keyword evidence="8" id="KW-1185">Reference proteome</keyword>
<dbReference type="SUPFAM" id="SSF57701">
    <property type="entry name" value="Zn2/Cys6 DNA-binding domain"/>
    <property type="match status" value="1"/>
</dbReference>
<evidence type="ECO:0000256" key="3">
    <source>
        <dbReference type="ARBA" id="ARBA00023163"/>
    </source>
</evidence>
<gene>
    <name evidence="7" type="ORF">BGW36DRAFT_460917</name>
</gene>
<dbReference type="GO" id="GO:0000981">
    <property type="term" value="F:DNA-binding transcription factor activity, RNA polymerase II-specific"/>
    <property type="evidence" value="ECO:0007669"/>
    <property type="project" value="InterPro"/>
</dbReference>
<dbReference type="Pfam" id="PF00172">
    <property type="entry name" value="Zn_clus"/>
    <property type="match status" value="1"/>
</dbReference>
<dbReference type="PANTHER" id="PTHR38791:SF12">
    <property type="entry name" value="TRANSCRIPTION FACTOR DOMAIN-CONTAINING PROTEIN-RELATED"/>
    <property type="match status" value="1"/>
</dbReference>
<keyword evidence="1" id="KW-0805">Transcription regulation</keyword>
<sequence>MVYPGHRSTGCIECRRRKVKCDAAKPECYRCTIRGHICPGYPDRFNFRPLLAEVVKQGRRRQPSKSDTTTTSESTSQSKSGKTTTISSCPRHTSSIPLSPSTAWELPSLCFFIDQYIIPSPDGVSPGYLRFIPDLYHVQTENSCLKSAMLAVSYLTLYNRTGDAQLYVNCRDNYGIALGRINTALNNPEFILTDKTLASIIILSLFVDVNNERHNLLNVHSLGIYRLVKLQRDKLVHSKNGLYLFGWAVSHLLIQSIIRGEDRHVELMHLLNPDDLKIYELKFARIVCKILAFRSLVKQFTALRGSMAGPALDQQEHNLTGIACHLLAEIDAWDRDMPPDWQSALLGLPSEAAEAQPGTFQCIVAFLSLVSSVRIIFYLNLIQWCNVCGDLLSPLRDSLQLEDDANTASVLQSRIYQYLRNISKSASDALRESDNNGVRSGSAAVSLIILWPTWLVVHCPLSTPELVSQSRQTLNIIGHKIGIKLAVILYTLDSGPIDKFT</sequence>
<comment type="caution">
    <text evidence="7">The sequence shown here is derived from an EMBL/GenBank/DDBJ whole genome shotgun (WGS) entry which is preliminary data.</text>
</comment>
<evidence type="ECO:0000313" key="7">
    <source>
        <dbReference type="EMBL" id="KAH8699134.1"/>
    </source>
</evidence>
<dbReference type="RefSeq" id="XP_046073598.1">
    <property type="nucleotide sequence ID" value="XM_046222115.1"/>
</dbReference>
<evidence type="ECO:0000256" key="5">
    <source>
        <dbReference type="SAM" id="MobiDB-lite"/>
    </source>
</evidence>
<protein>
    <recommendedName>
        <fullName evidence="6">Zn(2)-C6 fungal-type domain-containing protein</fullName>
    </recommendedName>
</protein>
<feature type="domain" description="Zn(2)-C6 fungal-type" evidence="6">
    <location>
        <begin position="10"/>
        <end position="38"/>
    </location>
</feature>
<keyword evidence="4" id="KW-0539">Nucleus</keyword>
<dbReference type="AlphaFoldDB" id="A0AAD4Q1W8"/>
<dbReference type="PROSITE" id="PS50048">
    <property type="entry name" value="ZN2_CY6_FUNGAL_2"/>
    <property type="match status" value="1"/>
</dbReference>
<evidence type="ECO:0000256" key="4">
    <source>
        <dbReference type="ARBA" id="ARBA00023242"/>
    </source>
</evidence>
<dbReference type="CDD" id="cd00067">
    <property type="entry name" value="GAL4"/>
    <property type="match status" value="1"/>
</dbReference>
<dbReference type="GeneID" id="70252402"/>
<feature type="compositionally biased region" description="Low complexity" evidence="5">
    <location>
        <begin position="65"/>
        <end position="88"/>
    </location>
</feature>
<dbReference type="EMBL" id="JAJTJA010000005">
    <property type="protein sequence ID" value="KAH8699134.1"/>
    <property type="molecule type" value="Genomic_DNA"/>
</dbReference>
<dbReference type="InterPro" id="IPR001138">
    <property type="entry name" value="Zn2Cys6_DnaBD"/>
</dbReference>
<evidence type="ECO:0000256" key="1">
    <source>
        <dbReference type="ARBA" id="ARBA00023015"/>
    </source>
</evidence>
<dbReference type="GO" id="GO:0008270">
    <property type="term" value="F:zinc ion binding"/>
    <property type="evidence" value="ECO:0007669"/>
    <property type="project" value="InterPro"/>
</dbReference>
<keyword evidence="3" id="KW-0804">Transcription</keyword>
<dbReference type="InterPro" id="IPR036864">
    <property type="entry name" value="Zn2-C6_fun-type_DNA-bd_sf"/>
</dbReference>
<organism evidence="7 8">
    <name type="scientific">Talaromyces proteolyticus</name>
    <dbReference type="NCBI Taxonomy" id="1131652"/>
    <lineage>
        <taxon>Eukaryota</taxon>
        <taxon>Fungi</taxon>
        <taxon>Dikarya</taxon>
        <taxon>Ascomycota</taxon>
        <taxon>Pezizomycotina</taxon>
        <taxon>Eurotiomycetes</taxon>
        <taxon>Eurotiomycetidae</taxon>
        <taxon>Eurotiales</taxon>
        <taxon>Trichocomaceae</taxon>
        <taxon>Talaromyces</taxon>
        <taxon>Talaromyces sect. Bacilispori</taxon>
    </lineage>
</organism>
<evidence type="ECO:0000256" key="2">
    <source>
        <dbReference type="ARBA" id="ARBA00023125"/>
    </source>
</evidence>
<dbReference type="GO" id="GO:0003677">
    <property type="term" value="F:DNA binding"/>
    <property type="evidence" value="ECO:0007669"/>
    <property type="project" value="UniProtKB-KW"/>
</dbReference>
<proteinExistence type="predicted"/>
<dbReference type="PANTHER" id="PTHR38791">
    <property type="entry name" value="ZN(II)2CYS6 TRANSCRIPTION FACTOR (EUROFUNG)-RELATED-RELATED"/>
    <property type="match status" value="1"/>
</dbReference>